<dbReference type="InterPro" id="IPR050950">
    <property type="entry name" value="HTH-type_LysR_regulators"/>
</dbReference>
<evidence type="ECO:0000259" key="6">
    <source>
        <dbReference type="PROSITE" id="PS50931"/>
    </source>
</evidence>
<dbReference type="RefSeq" id="WP_154540769.1">
    <property type="nucleotide sequence ID" value="NZ_VULQ01000006.1"/>
</dbReference>
<dbReference type="InterPro" id="IPR036388">
    <property type="entry name" value="WH-like_DNA-bd_sf"/>
</dbReference>
<evidence type="ECO:0000313" key="8">
    <source>
        <dbReference type="Proteomes" id="UP000441925"/>
    </source>
</evidence>
<sequence>MSDRDLEYISTILEYGSITKASEKIYISQSALSQYIIRLENRLGIEIFNRDYKPIRLTEAGEIYKKSLEEIEKLKEDTLLKIEEVNKLKIGNIKVGSTDYQSYYFLSKVLKDFNENYPGIRVNLVEAKTSDLNNLALNGECDFAITYETNEYEDLKSINLYRENVYVAISKDNPLISKINLNNNKKIHSIDAKLLMGQKIIRMKKGQNLLLQYQELDEFTENTLKTILETDSIFIAQKCVRENIGLAILPESMLKEDYKEVIYFKLKEGLSSRTTMINYSANHKLRPIAKIFINMLKAYAKEEF</sequence>
<dbReference type="InterPro" id="IPR000847">
    <property type="entry name" value="LysR_HTH_N"/>
</dbReference>
<evidence type="ECO:0000313" key="7">
    <source>
        <dbReference type="EMBL" id="MSS78038.1"/>
    </source>
</evidence>
<dbReference type="InterPro" id="IPR005119">
    <property type="entry name" value="LysR_subst-bd"/>
</dbReference>
<keyword evidence="8" id="KW-1185">Reference proteome</keyword>
<dbReference type="PANTHER" id="PTHR30419">
    <property type="entry name" value="HTH-TYPE TRANSCRIPTIONAL REGULATOR YBHD"/>
    <property type="match status" value="1"/>
</dbReference>
<protein>
    <submittedName>
        <fullName evidence="7">LysR family transcriptional regulator</fullName>
    </submittedName>
</protein>
<dbReference type="Pfam" id="PF03466">
    <property type="entry name" value="LysR_substrate"/>
    <property type="match status" value="1"/>
</dbReference>
<dbReference type="PRINTS" id="PR00039">
    <property type="entry name" value="HTHLYSR"/>
</dbReference>
<accession>A0A6N7VF05</accession>
<dbReference type="Gene3D" id="1.10.10.10">
    <property type="entry name" value="Winged helix-like DNA-binding domain superfamily/Winged helix DNA-binding domain"/>
    <property type="match status" value="1"/>
</dbReference>
<dbReference type="InterPro" id="IPR036390">
    <property type="entry name" value="WH_DNA-bd_sf"/>
</dbReference>
<evidence type="ECO:0000256" key="5">
    <source>
        <dbReference type="SAM" id="Coils"/>
    </source>
</evidence>
<dbReference type="Proteomes" id="UP000441925">
    <property type="component" value="Unassembled WGS sequence"/>
</dbReference>
<dbReference type="CDD" id="cd05466">
    <property type="entry name" value="PBP2_LTTR_substrate"/>
    <property type="match status" value="1"/>
</dbReference>
<keyword evidence="5" id="KW-0175">Coiled coil</keyword>
<dbReference type="GO" id="GO:0005829">
    <property type="term" value="C:cytosol"/>
    <property type="evidence" value="ECO:0007669"/>
    <property type="project" value="TreeGrafter"/>
</dbReference>
<evidence type="ECO:0000256" key="4">
    <source>
        <dbReference type="ARBA" id="ARBA00023163"/>
    </source>
</evidence>
<comment type="similarity">
    <text evidence="1">Belongs to the LysR transcriptional regulatory family.</text>
</comment>
<keyword evidence="2" id="KW-0805">Transcription regulation</keyword>
<dbReference type="SUPFAM" id="SSF53850">
    <property type="entry name" value="Periplasmic binding protein-like II"/>
    <property type="match status" value="1"/>
</dbReference>
<feature type="coiled-coil region" evidence="5">
    <location>
        <begin position="57"/>
        <end position="88"/>
    </location>
</feature>
<comment type="caution">
    <text evidence="7">The sequence shown here is derived from an EMBL/GenBank/DDBJ whole genome shotgun (WGS) entry which is preliminary data.</text>
</comment>
<dbReference type="EMBL" id="VULQ01000006">
    <property type="protein sequence ID" value="MSS78038.1"/>
    <property type="molecule type" value="Genomic_DNA"/>
</dbReference>
<feature type="domain" description="HTH lysR-type" evidence="6">
    <location>
        <begin position="1"/>
        <end position="58"/>
    </location>
</feature>
<keyword evidence="4" id="KW-0804">Transcription</keyword>
<dbReference type="GO" id="GO:0003700">
    <property type="term" value="F:DNA-binding transcription factor activity"/>
    <property type="evidence" value="ECO:0007669"/>
    <property type="project" value="InterPro"/>
</dbReference>
<organism evidence="7 8">
    <name type="scientific">Anaerococcus porci</name>
    <dbReference type="NCBI Taxonomy" id="2652269"/>
    <lineage>
        <taxon>Bacteria</taxon>
        <taxon>Bacillati</taxon>
        <taxon>Bacillota</taxon>
        <taxon>Tissierellia</taxon>
        <taxon>Tissierellales</taxon>
        <taxon>Peptoniphilaceae</taxon>
        <taxon>Anaerococcus</taxon>
    </lineage>
</organism>
<dbReference type="SUPFAM" id="SSF46785">
    <property type="entry name" value="Winged helix' DNA-binding domain"/>
    <property type="match status" value="1"/>
</dbReference>
<keyword evidence="3" id="KW-0238">DNA-binding</keyword>
<dbReference type="AlphaFoldDB" id="A0A6N7VF05"/>
<proteinExistence type="inferred from homology"/>
<dbReference type="Gene3D" id="3.40.190.290">
    <property type="match status" value="1"/>
</dbReference>
<dbReference type="PANTHER" id="PTHR30419:SF28">
    <property type="entry name" value="HTH-TYPE TRANSCRIPTIONAL REGULATOR BSDA"/>
    <property type="match status" value="1"/>
</dbReference>
<gene>
    <name evidence="7" type="ORF">FYJ26_06340</name>
</gene>
<reference evidence="7 8" key="1">
    <citation type="submission" date="2019-08" db="EMBL/GenBank/DDBJ databases">
        <title>In-depth cultivation of the pig gut microbiome towards novel bacterial diversity and tailored functional studies.</title>
        <authorList>
            <person name="Wylensek D."/>
            <person name="Hitch T.C.A."/>
            <person name="Clavel T."/>
        </authorList>
    </citation>
    <scope>NUCLEOTIDE SEQUENCE [LARGE SCALE GENOMIC DNA]</scope>
    <source>
        <strain evidence="7 8">WCA-380-WT-2B</strain>
    </source>
</reference>
<name>A0A6N7VF05_9FIRM</name>
<dbReference type="PROSITE" id="PS50931">
    <property type="entry name" value="HTH_LYSR"/>
    <property type="match status" value="1"/>
</dbReference>
<evidence type="ECO:0000256" key="2">
    <source>
        <dbReference type="ARBA" id="ARBA00023015"/>
    </source>
</evidence>
<evidence type="ECO:0000256" key="1">
    <source>
        <dbReference type="ARBA" id="ARBA00009437"/>
    </source>
</evidence>
<evidence type="ECO:0000256" key="3">
    <source>
        <dbReference type="ARBA" id="ARBA00023125"/>
    </source>
</evidence>
<dbReference type="GO" id="GO:0003677">
    <property type="term" value="F:DNA binding"/>
    <property type="evidence" value="ECO:0007669"/>
    <property type="project" value="UniProtKB-KW"/>
</dbReference>
<dbReference type="Pfam" id="PF00126">
    <property type="entry name" value="HTH_1"/>
    <property type="match status" value="1"/>
</dbReference>